<evidence type="ECO:0000256" key="1">
    <source>
        <dbReference type="SAM" id="SignalP"/>
    </source>
</evidence>
<dbReference type="RefSeq" id="WP_132007024.1">
    <property type="nucleotide sequence ID" value="NZ_JBHUNN010000001.1"/>
</dbReference>
<keyword evidence="1" id="KW-0732">Signal</keyword>
<feature type="signal peptide" evidence="1">
    <location>
        <begin position="1"/>
        <end position="19"/>
    </location>
</feature>
<feature type="chain" id="PRO_5020782627" evidence="1">
    <location>
        <begin position="20"/>
        <end position="233"/>
    </location>
</feature>
<reference evidence="2 3" key="1">
    <citation type="submission" date="2019-03" db="EMBL/GenBank/DDBJ databases">
        <title>Genomic Encyclopedia of Type Strains, Phase IV (KMG-IV): sequencing the most valuable type-strain genomes for metagenomic binning, comparative biology and taxonomic classification.</title>
        <authorList>
            <person name="Goeker M."/>
        </authorList>
    </citation>
    <scope>NUCLEOTIDE SEQUENCE [LARGE SCALE GENOMIC DNA]</scope>
    <source>
        <strain evidence="2 3">DSM 22958</strain>
    </source>
</reference>
<dbReference type="PROSITE" id="PS51257">
    <property type="entry name" value="PROKAR_LIPOPROTEIN"/>
    <property type="match status" value="1"/>
</dbReference>
<name>A0A4R2GT12_9HYPH</name>
<dbReference type="OrthoDB" id="8821151at2"/>
<dbReference type="InterPro" id="IPR021413">
    <property type="entry name" value="DUF3053"/>
</dbReference>
<evidence type="ECO:0000313" key="3">
    <source>
        <dbReference type="Proteomes" id="UP000294881"/>
    </source>
</evidence>
<dbReference type="Pfam" id="PF11254">
    <property type="entry name" value="DUF3053"/>
    <property type="match status" value="1"/>
</dbReference>
<accession>A0A4R2GT12</accession>
<evidence type="ECO:0000313" key="2">
    <source>
        <dbReference type="EMBL" id="TCO12718.1"/>
    </source>
</evidence>
<protein>
    <submittedName>
        <fullName evidence="2">DUF3053 family protein</fullName>
    </submittedName>
</protein>
<keyword evidence="3" id="KW-1185">Reference proteome</keyword>
<organism evidence="2 3">
    <name type="scientific">Camelimonas lactis</name>
    <dbReference type="NCBI Taxonomy" id="659006"/>
    <lineage>
        <taxon>Bacteria</taxon>
        <taxon>Pseudomonadati</taxon>
        <taxon>Pseudomonadota</taxon>
        <taxon>Alphaproteobacteria</taxon>
        <taxon>Hyphomicrobiales</taxon>
        <taxon>Chelatococcaceae</taxon>
        <taxon>Camelimonas</taxon>
    </lineage>
</organism>
<proteinExistence type="predicted"/>
<gene>
    <name evidence="2" type="ORF">EV666_10841</name>
</gene>
<dbReference type="EMBL" id="SLWL01000008">
    <property type="protein sequence ID" value="TCO12718.1"/>
    <property type="molecule type" value="Genomic_DNA"/>
</dbReference>
<dbReference type="AlphaFoldDB" id="A0A4R2GT12"/>
<dbReference type="Proteomes" id="UP000294881">
    <property type="component" value="Unassembled WGS sequence"/>
</dbReference>
<sequence>MGPLFRAFVAALALPLLLAACGDREPEQRKAFIQLLDQRVVTPAGVRLPKLNDEEKAKLGETYNAQFDIISNFHESLNTTFAAIPKVMNNAALRKLDDLPASRKALEETRDVLRSAGAAMDTAEQKAIGARAALKQPEDLKTVYDKAFDKMITTPVAAARKLFGSGNAVIGDGLQLIDYLEANKDRVTFSGGALQARDPGARGEVNALLGKLNADSQKLAGDVQALNRIGRGQ</sequence>
<comment type="caution">
    <text evidence="2">The sequence shown here is derived from an EMBL/GenBank/DDBJ whole genome shotgun (WGS) entry which is preliminary data.</text>
</comment>